<keyword evidence="1" id="KW-0449">Lipoprotein</keyword>
<dbReference type="InterPro" id="IPR037873">
    <property type="entry name" value="BamE-like"/>
</dbReference>
<protein>
    <recommendedName>
        <fullName evidence="1">Outer membrane protein assembly factor BamE</fullName>
    </recommendedName>
</protein>
<dbReference type="STRING" id="106634.TVD_11390"/>
<dbReference type="OrthoDB" id="9808250at2"/>
<organism evidence="3 4">
    <name type="scientific">Thioalkalivibrio versutus</name>
    <dbReference type="NCBI Taxonomy" id="106634"/>
    <lineage>
        <taxon>Bacteria</taxon>
        <taxon>Pseudomonadati</taxon>
        <taxon>Pseudomonadota</taxon>
        <taxon>Gammaproteobacteria</taxon>
        <taxon>Chromatiales</taxon>
        <taxon>Ectothiorhodospiraceae</taxon>
        <taxon>Thioalkalivibrio</taxon>
    </lineage>
</organism>
<comment type="subcellular location">
    <subcellularLocation>
        <location evidence="1">Cell outer membrane</location>
        <topology evidence="1">Lipid-anchor</topology>
    </subcellularLocation>
</comment>
<keyword evidence="1" id="KW-0732">Signal</keyword>
<dbReference type="InterPro" id="IPR026592">
    <property type="entry name" value="BamE"/>
</dbReference>
<feature type="domain" description="Outer membrane protein assembly factor BamE" evidence="2">
    <location>
        <begin position="31"/>
        <end position="97"/>
    </location>
</feature>
<keyword evidence="1" id="KW-0998">Cell outer membrane</keyword>
<comment type="similarity">
    <text evidence="1">Belongs to the BamE family.</text>
</comment>
<dbReference type="PANTHER" id="PTHR37482">
    <property type="entry name" value="OUTER MEMBRANE PROTEIN ASSEMBLY FACTOR BAME"/>
    <property type="match status" value="1"/>
</dbReference>
<dbReference type="PATRIC" id="fig|106634.4.peg.2324"/>
<dbReference type="EMBL" id="CP011367">
    <property type="protein sequence ID" value="AKJ95921.1"/>
    <property type="molecule type" value="Genomic_DNA"/>
</dbReference>
<dbReference type="Pfam" id="PF04355">
    <property type="entry name" value="BamE"/>
    <property type="match status" value="1"/>
</dbReference>
<evidence type="ECO:0000259" key="2">
    <source>
        <dbReference type="Pfam" id="PF04355"/>
    </source>
</evidence>
<keyword evidence="1" id="KW-0472">Membrane</keyword>
<dbReference type="PANTHER" id="PTHR37482:SF1">
    <property type="entry name" value="OUTER MEMBRANE PROTEIN ASSEMBLY FACTOR BAME"/>
    <property type="match status" value="1"/>
</dbReference>
<dbReference type="GO" id="GO:0051205">
    <property type="term" value="P:protein insertion into membrane"/>
    <property type="evidence" value="ECO:0007669"/>
    <property type="project" value="UniProtKB-UniRule"/>
</dbReference>
<keyword evidence="1" id="KW-0564">Palmitate</keyword>
<reference evidence="3 4" key="1">
    <citation type="submission" date="2015-04" db="EMBL/GenBank/DDBJ databases">
        <title>Complete Sequence for the Genome of the Thioalkalivibrio versutus D301.</title>
        <authorList>
            <person name="Mu T."/>
            <person name="Zhou J."/>
            <person name="Xu X."/>
        </authorList>
    </citation>
    <scope>NUCLEOTIDE SEQUENCE [LARGE SCALE GENOMIC DNA]</scope>
    <source>
        <strain evidence="3 4">D301</strain>
    </source>
</reference>
<proteinExistence type="inferred from homology"/>
<evidence type="ECO:0000313" key="3">
    <source>
        <dbReference type="EMBL" id="AKJ95921.1"/>
    </source>
</evidence>
<sequence length="120" mass="13387">MIKILISIAVAASLLSACGGLNQFRLDVQQGNVIDPVQVAQIQPGMTPQQVRFLMGSPQLEPAFRADDRWDYVYYRRPGFGSTERQRVTVHFDNGVVSHVDADIPQPVALDEHPVDRDND</sequence>
<dbReference type="InterPro" id="IPR007450">
    <property type="entry name" value="BamE_dom"/>
</dbReference>
<comment type="function">
    <text evidence="1">Part of the outer membrane protein assembly complex, which is involved in assembly and insertion of beta-barrel proteins into the outer membrane.</text>
</comment>
<accession>A0A0G3GAS2</accession>
<dbReference type="HAMAP" id="MF_00925">
    <property type="entry name" value="OM_assembly_BamE"/>
    <property type="match status" value="1"/>
</dbReference>
<dbReference type="AlphaFoldDB" id="A0A0G3GAS2"/>
<evidence type="ECO:0000256" key="1">
    <source>
        <dbReference type="HAMAP-Rule" id="MF_00925"/>
    </source>
</evidence>
<dbReference type="RefSeq" id="WP_018145395.1">
    <property type="nucleotide sequence ID" value="NZ_CP011367.1"/>
</dbReference>
<keyword evidence="4" id="KW-1185">Reference proteome</keyword>
<dbReference type="PROSITE" id="PS51257">
    <property type="entry name" value="PROKAR_LIPOPROTEIN"/>
    <property type="match status" value="1"/>
</dbReference>
<dbReference type="GO" id="GO:0030674">
    <property type="term" value="F:protein-macromolecule adaptor activity"/>
    <property type="evidence" value="ECO:0007669"/>
    <property type="project" value="TreeGrafter"/>
</dbReference>
<name>A0A0G3GAS2_9GAMM</name>
<dbReference type="Gene3D" id="3.30.1450.10">
    <property type="match status" value="1"/>
</dbReference>
<dbReference type="GO" id="GO:1990063">
    <property type="term" value="C:Bam protein complex"/>
    <property type="evidence" value="ECO:0007669"/>
    <property type="project" value="TreeGrafter"/>
</dbReference>
<dbReference type="KEGG" id="tvr:TVD_11390"/>
<dbReference type="Proteomes" id="UP000064201">
    <property type="component" value="Chromosome"/>
</dbReference>
<evidence type="ECO:0000313" key="4">
    <source>
        <dbReference type="Proteomes" id="UP000064201"/>
    </source>
</evidence>
<gene>
    <name evidence="1" type="primary">bamE</name>
    <name evidence="3" type="ORF">TVD_11390</name>
</gene>
<comment type="subunit">
    <text evidence="1">Part of the Bam complex.</text>
</comment>
<dbReference type="GO" id="GO:0043165">
    <property type="term" value="P:Gram-negative-bacterium-type cell outer membrane assembly"/>
    <property type="evidence" value="ECO:0007669"/>
    <property type="project" value="UniProtKB-UniRule"/>
</dbReference>